<evidence type="ECO:0000313" key="2">
    <source>
        <dbReference type="Proteomes" id="UP000284057"/>
    </source>
</evidence>
<dbReference type="SUPFAM" id="SSF48452">
    <property type="entry name" value="TPR-like"/>
    <property type="match status" value="1"/>
</dbReference>
<dbReference type="InterPro" id="IPR011990">
    <property type="entry name" value="TPR-like_helical_dom_sf"/>
</dbReference>
<keyword evidence="2" id="KW-1185">Reference proteome</keyword>
<dbReference type="AlphaFoldDB" id="A0A418KJ58"/>
<feature type="non-terminal residue" evidence="1">
    <location>
        <position position="1"/>
    </location>
</feature>
<dbReference type="Proteomes" id="UP000284057">
    <property type="component" value="Unassembled WGS sequence"/>
</dbReference>
<dbReference type="EMBL" id="QUAL01000357">
    <property type="protein sequence ID" value="RIQ14378.1"/>
    <property type="molecule type" value="Genomic_DNA"/>
</dbReference>
<evidence type="ECO:0000313" key="1">
    <source>
        <dbReference type="EMBL" id="RIQ14378.1"/>
    </source>
</evidence>
<proteinExistence type="predicted"/>
<dbReference type="Pfam" id="PF13424">
    <property type="entry name" value="TPR_12"/>
    <property type="match status" value="1"/>
</dbReference>
<dbReference type="SMART" id="SM00028">
    <property type="entry name" value="TPR"/>
    <property type="match status" value="5"/>
</dbReference>
<organism evidence="1 2">
    <name type="scientific">Jiangella rhizosphaerae</name>
    <dbReference type="NCBI Taxonomy" id="2293569"/>
    <lineage>
        <taxon>Bacteria</taxon>
        <taxon>Bacillati</taxon>
        <taxon>Actinomycetota</taxon>
        <taxon>Actinomycetes</taxon>
        <taxon>Jiangellales</taxon>
        <taxon>Jiangellaceae</taxon>
        <taxon>Jiangella</taxon>
    </lineage>
</organism>
<dbReference type="Gene3D" id="1.25.40.10">
    <property type="entry name" value="Tetratricopeptide repeat domain"/>
    <property type="match status" value="1"/>
</dbReference>
<gene>
    <name evidence="1" type="ORF">DY240_25015</name>
</gene>
<sequence length="498" mass="53076">ATRPAWPLAHLRDRLAGPGRLAELRLDGRSVRAALDATTSTLDPSDEARFRALGTLPADLVDVESAAVLWQAGRAESRDLLERLCDVRLLEPATPDCYGWHGLIGSYLRDDPVRSDPASARRVLRQALASLANARDRLRPGDRPHHPIVAAVVGSDDTAGVTFADRTDVHAWVHPRSALFLGLARDGLRSGDDDRAVEAAALAVHFDSVVTECCTAHEVSAGLLRVVTTTPLPPSAEHFLAAARHNLASTLADQGRLAEAHDAAEQAIATWRRLGDRYGEAAMLNNLALLHGRSGDYTAAAAVMRRCIDAADALPLVLRARTMRNLAYLLARDGDAEGATDMLTAARELHAHVPGSYEWYDALRIEAHARLAAGEPAAAITSARAALGAAREMRSVRLMAQSTVLLARARRLAGQDSRHSAAEALQRLAETGVQDVQTTCEALAELAHAHRASGDLASADACVDEASRLIDLAGNAGTRWADELLGQFVTVHAASGDG</sequence>
<dbReference type="RefSeq" id="WP_147375516.1">
    <property type="nucleotide sequence ID" value="NZ_QUAL01000357.1"/>
</dbReference>
<protein>
    <submittedName>
        <fullName evidence="1">Tetratricopeptide repeat protein</fullName>
    </submittedName>
</protein>
<reference evidence="1 2" key="1">
    <citation type="submission" date="2018-09" db="EMBL/GenBank/DDBJ databases">
        <title>Isolation, diversity and antifungal activity of actinobacteria from wheat.</title>
        <authorList>
            <person name="Han C."/>
        </authorList>
    </citation>
    <scope>NUCLEOTIDE SEQUENCE [LARGE SCALE GENOMIC DNA]</scope>
    <source>
        <strain evidence="1 2">NEAU-YY265</strain>
    </source>
</reference>
<dbReference type="OrthoDB" id="7628974at2"/>
<accession>A0A418KJ58</accession>
<comment type="caution">
    <text evidence="1">The sequence shown here is derived from an EMBL/GenBank/DDBJ whole genome shotgun (WGS) entry which is preliminary data.</text>
</comment>
<dbReference type="InterPro" id="IPR019734">
    <property type="entry name" value="TPR_rpt"/>
</dbReference>
<name>A0A418KJ58_9ACTN</name>